<keyword evidence="2" id="KW-1185">Reference proteome</keyword>
<sequence length="43" mass="4893">MSNDRKYWGRTGKEVSIKIKFVGEFSNVGFVDSKQNSKLANIL</sequence>
<evidence type="ECO:0000313" key="2">
    <source>
        <dbReference type="Proteomes" id="UP000278627"/>
    </source>
</evidence>
<dbReference type="Proteomes" id="UP000278627">
    <property type="component" value="Unassembled WGS sequence"/>
</dbReference>
<accession>A0A0N4SZH0</accession>
<proteinExistence type="predicted"/>
<dbReference type="WBParaSite" id="BPAG_0000118701-mRNA-1">
    <property type="protein sequence ID" value="BPAG_0000118701-mRNA-1"/>
    <property type="gene ID" value="BPAG_0000118701"/>
</dbReference>
<reference evidence="1 2" key="2">
    <citation type="submission" date="2018-11" db="EMBL/GenBank/DDBJ databases">
        <authorList>
            <consortium name="Pathogen Informatics"/>
        </authorList>
    </citation>
    <scope>NUCLEOTIDE SEQUENCE [LARGE SCALE GENOMIC DNA]</scope>
</reference>
<protein>
    <submittedName>
        <fullName evidence="3">CSD domain-containing protein</fullName>
    </submittedName>
</protein>
<gene>
    <name evidence="1" type="ORF">BPAG_LOCUS1188</name>
</gene>
<name>A0A0N4SZH0_BRUPA</name>
<evidence type="ECO:0000313" key="3">
    <source>
        <dbReference type="WBParaSite" id="BPAG_0000118701-mRNA-1"/>
    </source>
</evidence>
<organism evidence="3">
    <name type="scientific">Brugia pahangi</name>
    <name type="common">Filarial nematode worm</name>
    <dbReference type="NCBI Taxonomy" id="6280"/>
    <lineage>
        <taxon>Eukaryota</taxon>
        <taxon>Metazoa</taxon>
        <taxon>Ecdysozoa</taxon>
        <taxon>Nematoda</taxon>
        <taxon>Chromadorea</taxon>
        <taxon>Rhabditida</taxon>
        <taxon>Spirurina</taxon>
        <taxon>Spiruromorpha</taxon>
        <taxon>Filarioidea</taxon>
        <taxon>Onchocercidae</taxon>
        <taxon>Brugia</taxon>
    </lineage>
</organism>
<dbReference type="AlphaFoldDB" id="A0A0N4SZH0"/>
<dbReference type="EMBL" id="UZAD01000081">
    <property type="protein sequence ID" value="VDN82374.1"/>
    <property type="molecule type" value="Genomic_DNA"/>
</dbReference>
<reference evidence="3" key="1">
    <citation type="submission" date="2017-02" db="UniProtKB">
        <authorList>
            <consortium name="WormBaseParasite"/>
        </authorList>
    </citation>
    <scope>IDENTIFICATION</scope>
</reference>
<evidence type="ECO:0000313" key="1">
    <source>
        <dbReference type="EMBL" id="VDN82374.1"/>
    </source>
</evidence>